<name>A0A4R8M3H2_9BACT</name>
<keyword evidence="3" id="KW-0732">Signal</keyword>
<protein>
    <submittedName>
        <fullName evidence="5">Putative secreted protein</fullName>
    </submittedName>
</protein>
<sequence>MRFWVLFCLVFSMLFTGVSGLTPALGADEALLRGVVYDEGQKGLPGVAVSVWDGKLSYKAVTDFDGNFTIRGLIPGKPFAIRWTPRGGNSVKVDALTFPAEGDLHLSMDYGSVGRGNVYTVRLPSNPSTGYGWTALHQGVAVVRLKENTFHGEGDSFPERAKTGRPGTELWKYEGIAKGNTALIFGYQRPWEKGTTPVRYHVLSMTVR</sequence>
<dbReference type="GO" id="GO:0004869">
    <property type="term" value="F:cysteine-type endopeptidase inhibitor activity"/>
    <property type="evidence" value="ECO:0007669"/>
    <property type="project" value="UniProtKB-KW"/>
</dbReference>
<evidence type="ECO:0000313" key="5">
    <source>
        <dbReference type="EMBL" id="TDY57989.1"/>
    </source>
</evidence>
<accession>A0A4R8M3H2</accession>
<dbReference type="Pfam" id="PF09394">
    <property type="entry name" value="Inhibitor_I42"/>
    <property type="match status" value="1"/>
</dbReference>
<evidence type="ECO:0000256" key="2">
    <source>
        <dbReference type="ARBA" id="ARBA00022704"/>
    </source>
</evidence>
<dbReference type="Proteomes" id="UP000295066">
    <property type="component" value="Unassembled WGS sequence"/>
</dbReference>
<dbReference type="InterPro" id="IPR008969">
    <property type="entry name" value="CarboxyPept-like_regulatory"/>
</dbReference>
<keyword evidence="6" id="KW-1185">Reference proteome</keyword>
<organism evidence="5 6">
    <name type="scientific">Aminivibrio pyruvatiphilus</name>
    <dbReference type="NCBI Taxonomy" id="1005740"/>
    <lineage>
        <taxon>Bacteria</taxon>
        <taxon>Thermotogati</taxon>
        <taxon>Synergistota</taxon>
        <taxon>Synergistia</taxon>
        <taxon>Synergistales</taxon>
        <taxon>Aminobacteriaceae</taxon>
        <taxon>Aminivibrio</taxon>
    </lineage>
</organism>
<dbReference type="SUPFAM" id="SSF141066">
    <property type="entry name" value="ICP-like"/>
    <property type="match status" value="1"/>
</dbReference>
<evidence type="ECO:0000313" key="6">
    <source>
        <dbReference type="Proteomes" id="UP000295066"/>
    </source>
</evidence>
<feature type="signal peptide" evidence="3">
    <location>
        <begin position="1"/>
        <end position="26"/>
    </location>
</feature>
<dbReference type="SUPFAM" id="SSF49464">
    <property type="entry name" value="Carboxypeptidase regulatory domain-like"/>
    <property type="match status" value="1"/>
</dbReference>
<evidence type="ECO:0000259" key="4">
    <source>
        <dbReference type="Pfam" id="PF09394"/>
    </source>
</evidence>
<keyword evidence="2" id="KW-0789">Thiol protease inhibitor</keyword>
<feature type="domain" description="Proteinase inhibitor I42 chagasin" evidence="4">
    <location>
        <begin position="115"/>
        <end position="198"/>
    </location>
</feature>
<reference evidence="5 6" key="1">
    <citation type="submission" date="2019-03" db="EMBL/GenBank/DDBJ databases">
        <title>Genomic Encyclopedia of Type Strains, Phase IV (KMG-IV): sequencing the most valuable type-strain genomes for metagenomic binning, comparative biology and taxonomic classification.</title>
        <authorList>
            <person name="Goeker M."/>
        </authorList>
    </citation>
    <scope>NUCLEOTIDE SEQUENCE [LARGE SCALE GENOMIC DNA]</scope>
    <source>
        <strain evidence="5 6">DSM 25964</strain>
    </source>
</reference>
<keyword evidence="1" id="KW-0646">Protease inhibitor</keyword>
<gene>
    <name evidence="5" type="ORF">C8D99_1157</name>
</gene>
<feature type="chain" id="PRO_5020901884" evidence="3">
    <location>
        <begin position="27"/>
        <end position="208"/>
    </location>
</feature>
<evidence type="ECO:0000256" key="3">
    <source>
        <dbReference type="SAM" id="SignalP"/>
    </source>
</evidence>
<dbReference type="InterPro" id="IPR036331">
    <property type="entry name" value="Chagasin-like_sf"/>
</dbReference>
<dbReference type="AlphaFoldDB" id="A0A4R8M3H2"/>
<evidence type="ECO:0000256" key="1">
    <source>
        <dbReference type="ARBA" id="ARBA00022690"/>
    </source>
</evidence>
<dbReference type="RefSeq" id="WP_166670140.1">
    <property type="nucleotide sequence ID" value="NZ_SORI01000015.1"/>
</dbReference>
<dbReference type="EMBL" id="SORI01000015">
    <property type="protein sequence ID" value="TDY57989.1"/>
    <property type="molecule type" value="Genomic_DNA"/>
</dbReference>
<dbReference type="Gene3D" id="2.60.40.2020">
    <property type="match status" value="1"/>
</dbReference>
<dbReference type="InterPro" id="IPR018990">
    <property type="entry name" value="Prot_inh_I42_chagasin"/>
</dbReference>
<comment type="caution">
    <text evidence="5">The sequence shown here is derived from an EMBL/GenBank/DDBJ whole genome shotgun (WGS) entry which is preliminary data.</text>
</comment>
<proteinExistence type="predicted"/>